<proteinExistence type="predicted"/>
<dbReference type="Pfam" id="PF14559">
    <property type="entry name" value="TPR_19"/>
    <property type="match status" value="1"/>
</dbReference>
<sequence>MRIRLLPPLAALALAACAAAPDHPAPDSHAPLVTPNHDPLAAIRAAGAREESVIDVTPLRDPGLAAWQDAAHADERAGRYAEAAAKLDRALEYNPESPELLQDRAEIAVRLKDYATAERLALRSWSLGPKLGPLCARNWQTVVEMRELAGDTAGAATALQWVARCHVPGVPRY</sequence>
<dbReference type="PROSITE" id="PS51257">
    <property type="entry name" value="PROKAR_LIPOPROTEIN"/>
    <property type="match status" value="1"/>
</dbReference>
<protein>
    <submittedName>
        <fullName evidence="3">Uncharacterized protein</fullName>
    </submittedName>
</protein>
<accession>A0A2Z6E1R7</accession>
<dbReference type="PROSITE" id="PS50005">
    <property type="entry name" value="TPR"/>
    <property type="match status" value="1"/>
</dbReference>
<feature type="signal peptide" evidence="2">
    <location>
        <begin position="1"/>
        <end position="20"/>
    </location>
</feature>
<evidence type="ECO:0000313" key="3">
    <source>
        <dbReference type="EMBL" id="BBD78956.1"/>
    </source>
</evidence>
<dbReference type="Proteomes" id="UP000270530">
    <property type="component" value="Chromosome"/>
</dbReference>
<feature type="repeat" description="TPR" evidence="1">
    <location>
        <begin position="64"/>
        <end position="97"/>
    </location>
</feature>
<keyword evidence="2" id="KW-0732">Signal</keyword>
<dbReference type="EMBL" id="AP018560">
    <property type="protein sequence ID" value="BBD78956.1"/>
    <property type="molecule type" value="Genomic_DNA"/>
</dbReference>
<reference evidence="4" key="2">
    <citation type="submission" date="2018-06" db="EMBL/GenBank/DDBJ databases">
        <title>Genome sequence of Rhodanobacteraceae bacterium strain Dysh456.</title>
        <authorList>
            <person name="Fukui M."/>
        </authorList>
    </citation>
    <scope>NUCLEOTIDE SEQUENCE [LARGE SCALE GENOMIC DNA]</scope>
    <source>
        <strain evidence="4">Dysh456</strain>
    </source>
</reference>
<organism evidence="3 4">
    <name type="scientific">Aerosticca soli</name>
    <dbReference type="NCBI Taxonomy" id="2010829"/>
    <lineage>
        <taxon>Bacteria</taxon>
        <taxon>Pseudomonadati</taxon>
        <taxon>Pseudomonadota</taxon>
        <taxon>Gammaproteobacteria</taxon>
        <taxon>Lysobacterales</taxon>
        <taxon>Rhodanobacteraceae</taxon>
        <taxon>Aerosticca</taxon>
    </lineage>
</organism>
<feature type="chain" id="PRO_5016240096" evidence="2">
    <location>
        <begin position="21"/>
        <end position="173"/>
    </location>
</feature>
<dbReference type="InterPro" id="IPR011990">
    <property type="entry name" value="TPR-like_helical_dom_sf"/>
</dbReference>
<reference evidence="4" key="1">
    <citation type="submission" date="2018-04" db="EMBL/GenBank/DDBJ databases">
        <authorList>
            <person name="Watanabe M."/>
            <person name="Kojima H."/>
        </authorList>
    </citation>
    <scope>NUCLEOTIDE SEQUENCE [LARGE SCALE GENOMIC DNA]</scope>
    <source>
        <strain evidence="4">Dysh456</strain>
    </source>
</reference>
<evidence type="ECO:0000256" key="1">
    <source>
        <dbReference type="PROSITE-ProRule" id="PRU00339"/>
    </source>
</evidence>
<dbReference type="RefSeq" id="WP_126535935.1">
    <property type="nucleotide sequence ID" value="NZ_AP018560.1"/>
</dbReference>
<dbReference type="InterPro" id="IPR019734">
    <property type="entry name" value="TPR_rpt"/>
</dbReference>
<dbReference type="OrthoDB" id="5957580at2"/>
<evidence type="ECO:0000256" key="2">
    <source>
        <dbReference type="SAM" id="SignalP"/>
    </source>
</evidence>
<keyword evidence="1" id="KW-0802">TPR repeat</keyword>
<gene>
    <name evidence="3" type="ORF">ALSL_0284</name>
</gene>
<name>A0A2Z6E1R7_9GAMM</name>
<dbReference type="Gene3D" id="1.25.40.10">
    <property type="entry name" value="Tetratricopeptide repeat domain"/>
    <property type="match status" value="1"/>
</dbReference>
<dbReference type="SUPFAM" id="SSF48452">
    <property type="entry name" value="TPR-like"/>
    <property type="match status" value="1"/>
</dbReference>
<dbReference type="KEGG" id="rbd:ALSL_0284"/>
<evidence type="ECO:0000313" key="4">
    <source>
        <dbReference type="Proteomes" id="UP000270530"/>
    </source>
</evidence>
<dbReference type="AlphaFoldDB" id="A0A2Z6E1R7"/>
<keyword evidence="4" id="KW-1185">Reference proteome</keyword>